<dbReference type="AlphaFoldDB" id="A0A7T8KJ92"/>
<evidence type="ECO:0000313" key="1">
    <source>
        <dbReference type="EMBL" id="QQP56926.1"/>
    </source>
</evidence>
<sequence>MEGRDKYTERSAMRGIKANAHIGREIQDLVISSSRPEAPFPSAAFLSFTFPLATKSWVSSFEPAVMTFWTFQERYCTRGEMIKS</sequence>
<dbReference type="Proteomes" id="UP000595437">
    <property type="component" value="Chromosome 1"/>
</dbReference>
<organism evidence="1 2">
    <name type="scientific">Caligus rogercresseyi</name>
    <name type="common">Sea louse</name>
    <dbReference type="NCBI Taxonomy" id="217165"/>
    <lineage>
        <taxon>Eukaryota</taxon>
        <taxon>Metazoa</taxon>
        <taxon>Ecdysozoa</taxon>
        <taxon>Arthropoda</taxon>
        <taxon>Crustacea</taxon>
        <taxon>Multicrustacea</taxon>
        <taxon>Hexanauplia</taxon>
        <taxon>Copepoda</taxon>
        <taxon>Siphonostomatoida</taxon>
        <taxon>Caligidae</taxon>
        <taxon>Caligus</taxon>
    </lineage>
</organism>
<gene>
    <name evidence="1" type="ORF">FKW44_001760</name>
</gene>
<dbReference type="EMBL" id="CP045890">
    <property type="protein sequence ID" value="QQP56926.1"/>
    <property type="molecule type" value="Genomic_DNA"/>
</dbReference>
<reference evidence="2" key="1">
    <citation type="submission" date="2021-01" db="EMBL/GenBank/DDBJ databases">
        <title>Caligus Genome Assembly.</title>
        <authorList>
            <person name="Gallardo-Escarate C."/>
        </authorList>
    </citation>
    <scope>NUCLEOTIDE SEQUENCE [LARGE SCALE GENOMIC DNA]</scope>
</reference>
<name>A0A7T8KJ92_CALRO</name>
<evidence type="ECO:0000313" key="2">
    <source>
        <dbReference type="Proteomes" id="UP000595437"/>
    </source>
</evidence>
<protein>
    <submittedName>
        <fullName evidence="1">Abra</fullName>
    </submittedName>
</protein>
<proteinExistence type="predicted"/>
<accession>A0A7T8KJ92</accession>
<keyword evidence="2" id="KW-1185">Reference proteome</keyword>